<dbReference type="GO" id="GO:0006508">
    <property type="term" value="P:proteolysis"/>
    <property type="evidence" value="ECO:0007669"/>
    <property type="project" value="UniProtKB-KW"/>
</dbReference>
<accession>A0A5J4PBH0</accession>
<reference evidence="1" key="1">
    <citation type="submission" date="2019-03" db="EMBL/GenBank/DDBJ databases">
        <title>Single cell metagenomics reveals metabolic interactions within the superorganism composed of flagellate Streblomastix strix and complex community of Bacteroidetes bacteria on its surface.</title>
        <authorList>
            <person name="Treitli S.C."/>
            <person name="Kolisko M."/>
            <person name="Husnik F."/>
            <person name="Keeling P."/>
            <person name="Hampl V."/>
        </authorList>
    </citation>
    <scope>NUCLEOTIDE SEQUENCE</scope>
    <source>
        <strain evidence="1">STM</strain>
    </source>
</reference>
<organism evidence="1">
    <name type="scientific">termite gut metagenome</name>
    <dbReference type="NCBI Taxonomy" id="433724"/>
    <lineage>
        <taxon>unclassified sequences</taxon>
        <taxon>metagenomes</taxon>
        <taxon>organismal metagenomes</taxon>
    </lineage>
</organism>
<comment type="caution">
    <text evidence="1">The sequence shown here is derived from an EMBL/GenBank/DDBJ whole genome shotgun (WGS) entry which is preliminary data.</text>
</comment>
<feature type="non-terminal residue" evidence="1">
    <location>
        <position position="1"/>
    </location>
</feature>
<protein>
    <submittedName>
        <fullName evidence="1">Putative protease YdcP</fullName>
        <ecNumber evidence="1">3.4.-.-</ecNumber>
    </submittedName>
</protein>
<proteinExistence type="predicted"/>
<dbReference type="EMBL" id="SNRY01010264">
    <property type="protein sequence ID" value="KAA6305984.1"/>
    <property type="molecule type" value="Genomic_DNA"/>
</dbReference>
<dbReference type="GO" id="GO:0008233">
    <property type="term" value="F:peptidase activity"/>
    <property type="evidence" value="ECO:0007669"/>
    <property type="project" value="UniProtKB-KW"/>
</dbReference>
<keyword evidence="1" id="KW-0378">Hydrolase</keyword>
<sequence>NSQATAFYRDHGVTDIHPAYEQEPVKGAVLMFCKHCLRYSMGMCPTLQKGISPYKEPFYLITKNGKRFRLSFDCKNCLMQVTLTY</sequence>
<gene>
    <name evidence="1" type="ORF">EZS27_042360</name>
</gene>
<dbReference type="AlphaFoldDB" id="A0A5J4PBH0"/>
<evidence type="ECO:0000313" key="1">
    <source>
        <dbReference type="EMBL" id="KAA6305984.1"/>
    </source>
</evidence>
<dbReference type="EC" id="3.4.-.-" evidence="1"/>
<name>A0A5J4PBH0_9ZZZZ</name>
<keyword evidence="1" id="KW-0645">Protease</keyword>